<accession>A0A0G2GEC4</accession>
<dbReference type="PANTHER" id="PTHR31749:SF3">
    <property type="entry name" value="KINETOCHORE-ASSOCIATED PROTEIN NSL1 HOMOLOG"/>
    <property type="match status" value="1"/>
</dbReference>
<dbReference type="OrthoDB" id="2135762at2759"/>
<dbReference type="EMBL" id="LCWF01000188">
    <property type="protein sequence ID" value="KKY15370.1"/>
    <property type="molecule type" value="Genomic_DNA"/>
</dbReference>
<reference evidence="2 3" key="1">
    <citation type="submission" date="2015-05" db="EMBL/GenBank/DDBJ databases">
        <title>Distinctive expansion of gene families associated with plant cell wall degradation and secondary metabolism in the genomes of grapevine trunk pathogens.</title>
        <authorList>
            <person name="Lawrence D.P."/>
            <person name="Travadon R."/>
            <person name="Rolshausen P.E."/>
            <person name="Baumgartner K."/>
        </authorList>
    </citation>
    <scope>NUCLEOTIDE SEQUENCE [LARGE SCALE GENOMIC DNA]</scope>
    <source>
        <strain evidence="2">UCRPC4</strain>
    </source>
</reference>
<comment type="caution">
    <text evidence="2">The sequence shown here is derived from an EMBL/GenBank/DDBJ whole genome shotgun (WGS) entry which is preliminary data.</text>
</comment>
<dbReference type="PANTHER" id="PTHR31749">
    <property type="entry name" value="KINETOCHORE-ASSOCIATED PROTEIN NSL1 HOMOLOG"/>
    <property type="match status" value="1"/>
</dbReference>
<dbReference type="Pfam" id="PF08641">
    <property type="entry name" value="Mis14"/>
    <property type="match status" value="1"/>
</dbReference>
<evidence type="ECO:0000256" key="1">
    <source>
        <dbReference type="SAM" id="Coils"/>
    </source>
</evidence>
<sequence length="291" mass="32119">MTTTDPPPHSFHRKIDVQSPMDLQYLRENISRSAQQKLDLHFPPLLQGQQSSDAYSTEDPMRTAVSNLVSHFIKQTFTSAAHGISINGLDATALPDQNSSTSRQIEPEQAIEYAPYDPRLTSKLSSLYAELESLTTQVAKLRREAPEKSAETYRQTLENVVAEEEERFKKDIDISYNLPSSTTVSGKQTSQGEDPDTMDIDASTSTTNPIPSLPLNLTSVSPEIQLDIQTMYTHGLDELAALTCNTTTPIPTTDIKPSTMADLSTSRQDTKSLTRTMGLVERAGGVVRELE</sequence>
<reference evidence="2 3" key="2">
    <citation type="submission" date="2015-05" db="EMBL/GenBank/DDBJ databases">
        <authorList>
            <person name="Morales-Cruz A."/>
            <person name="Amrine K.C."/>
            <person name="Cantu D."/>
        </authorList>
    </citation>
    <scope>NUCLEOTIDE SEQUENCE [LARGE SCALE GENOMIC DNA]</scope>
    <source>
        <strain evidence="2">UCRPC4</strain>
    </source>
</reference>
<proteinExistence type="predicted"/>
<dbReference type="GO" id="GO:0000444">
    <property type="term" value="C:MIS12/MIND type complex"/>
    <property type="evidence" value="ECO:0007669"/>
    <property type="project" value="TreeGrafter"/>
</dbReference>
<dbReference type="Proteomes" id="UP000053317">
    <property type="component" value="Unassembled WGS sequence"/>
</dbReference>
<organism evidence="2 3">
    <name type="scientific">Phaeomoniella chlamydospora</name>
    <name type="common">Phaeoacremonium chlamydosporum</name>
    <dbReference type="NCBI Taxonomy" id="158046"/>
    <lineage>
        <taxon>Eukaryota</taxon>
        <taxon>Fungi</taxon>
        <taxon>Dikarya</taxon>
        <taxon>Ascomycota</taxon>
        <taxon>Pezizomycotina</taxon>
        <taxon>Eurotiomycetes</taxon>
        <taxon>Chaetothyriomycetidae</taxon>
        <taxon>Phaeomoniellales</taxon>
        <taxon>Phaeomoniellaceae</taxon>
        <taxon>Phaeomoniella</taxon>
    </lineage>
</organism>
<keyword evidence="1" id="KW-0175">Coiled coil</keyword>
<evidence type="ECO:0000313" key="2">
    <source>
        <dbReference type="EMBL" id="KKY15370.1"/>
    </source>
</evidence>
<dbReference type="InterPro" id="IPR013950">
    <property type="entry name" value="Mis14/Nsl1"/>
</dbReference>
<evidence type="ECO:0000313" key="3">
    <source>
        <dbReference type="Proteomes" id="UP000053317"/>
    </source>
</evidence>
<keyword evidence="3" id="KW-1185">Reference proteome</keyword>
<name>A0A0G2GEC4_PHACM</name>
<protein>
    <submittedName>
        <fullName evidence="2">Putative kinetochore protein</fullName>
    </submittedName>
</protein>
<feature type="coiled-coil region" evidence="1">
    <location>
        <begin position="124"/>
        <end position="151"/>
    </location>
</feature>
<dbReference type="GO" id="GO:0000070">
    <property type="term" value="P:mitotic sister chromatid segregation"/>
    <property type="evidence" value="ECO:0007669"/>
    <property type="project" value="InterPro"/>
</dbReference>
<gene>
    <name evidence="2" type="ORF">UCRPC4_g06374</name>
</gene>
<dbReference type="AlphaFoldDB" id="A0A0G2GEC4"/>